<dbReference type="Pfam" id="PF01302">
    <property type="entry name" value="CAP_GLY"/>
    <property type="match status" value="1"/>
</dbReference>
<dbReference type="Gene3D" id="3.80.10.10">
    <property type="entry name" value="Ribonuclease Inhibitor"/>
    <property type="match status" value="1"/>
</dbReference>
<dbReference type="SUPFAM" id="SSF52058">
    <property type="entry name" value="L domain-like"/>
    <property type="match status" value="1"/>
</dbReference>
<dbReference type="InterPro" id="IPR032675">
    <property type="entry name" value="LRR_dom_sf"/>
</dbReference>
<evidence type="ECO:0000313" key="2">
    <source>
        <dbReference type="EMBL" id="KAL0059989.1"/>
    </source>
</evidence>
<dbReference type="PROSITE" id="PS00845">
    <property type="entry name" value="CAP_GLY_1"/>
    <property type="match status" value="1"/>
</dbReference>
<sequence length="315" mass="34914">MQLISVGDRVSYLGNSATVKFLGTVDGTDGTWLGVEWDDPSRGKHDGVKDGKRYFSCRFPNAGSFIRPSANVKRGVSFLEGLTSKYIEAFHGSTTQEKVTLGSSNGAIEVEAVNLDKVRGKFSNLSRLREVSLENELIARADPPGKIQETCPSSVFNSIRVMKCSDLQKDIRGLDLSTSLLPTWGAIADIAAELASLQRLGLNRTRLTLLYEPARMSNAFLSLYELQLNGTLMTWPEFQEIVLYLPRLRTAEMGYNNLSDLSSQTSPQSSIESLNFDNNNLSDWSRLWDSLRSLTQYTLSAFFPSLDFSNPSPSV</sequence>
<accession>A0ABR2ZFK3</accession>
<comment type="caution">
    <text evidence="2">The sequence shown here is derived from an EMBL/GenBank/DDBJ whole genome shotgun (WGS) entry which is preliminary data.</text>
</comment>
<feature type="domain" description="CAP-Gly" evidence="1">
    <location>
        <begin position="23"/>
        <end position="67"/>
    </location>
</feature>
<dbReference type="PANTHER" id="PTHR18916">
    <property type="entry name" value="DYNACTIN 1-RELATED MICROTUBULE-BINDING"/>
    <property type="match status" value="1"/>
</dbReference>
<organism evidence="2 3">
    <name type="scientific">Marasmius tenuissimus</name>
    <dbReference type="NCBI Taxonomy" id="585030"/>
    <lineage>
        <taxon>Eukaryota</taxon>
        <taxon>Fungi</taxon>
        <taxon>Dikarya</taxon>
        <taxon>Basidiomycota</taxon>
        <taxon>Agaricomycotina</taxon>
        <taxon>Agaricomycetes</taxon>
        <taxon>Agaricomycetidae</taxon>
        <taxon>Agaricales</taxon>
        <taxon>Marasmiineae</taxon>
        <taxon>Marasmiaceae</taxon>
        <taxon>Marasmius</taxon>
    </lineage>
</organism>
<dbReference type="InterPro" id="IPR000938">
    <property type="entry name" value="CAP-Gly_domain"/>
</dbReference>
<gene>
    <name evidence="2" type="ORF">AAF712_013225</name>
</gene>
<dbReference type="PROSITE" id="PS50245">
    <property type="entry name" value="CAP_GLY_2"/>
    <property type="match status" value="1"/>
</dbReference>
<reference evidence="2 3" key="1">
    <citation type="submission" date="2024-05" db="EMBL/GenBank/DDBJ databases">
        <title>A draft genome resource for the thread blight pathogen Marasmius tenuissimus strain MS-2.</title>
        <authorList>
            <person name="Yulfo-Soto G.E."/>
            <person name="Baruah I.K."/>
            <person name="Amoako-Attah I."/>
            <person name="Bukari Y."/>
            <person name="Meinhardt L.W."/>
            <person name="Bailey B.A."/>
            <person name="Cohen S.P."/>
        </authorList>
    </citation>
    <scope>NUCLEOTIDE SEQUENCE [LARGE SCALE GENOMIC DNA]</scope>
    <source>
        <strain evidence="2 3">MS-2</strain>
    </source>
</reference>
<keyword evidence="3" id="KW-1185">Reference proteome</keyword>
<proteinExistence type="predicted"/>
<name>A0ABR2ZFK3_9AGAR</name>
<evidence type="ECO:0000313" key="3">
    <source>
        <dbReference type="Proteomes" id="UP001437256"/>
    </source>
</evidence>
<dbReference type="Proteomes" id="UP001437256">
    <property type="component" value="Unassembled WGS sequence"/>
</dbReference>
<dbReference type="InterPro" id="IPR036859">
    <property type="entry name" value="CAP-Gly_dom_sf"/>
</dbReference>
<protein>
    <recommendedName>
        <fullName evidence="1">CAP-Gly domain-containing protein</fullName>
    </recommendedName>
</protein>
<dbReference type="Gene3D" id="2.30.30.190">
    <property type="entry name" value="CAP Gly-rich-like domain"/>
    <property type="match status" value="1"/>
</dbReference>
<dbReference type="SMART" id="SM01052">
    <property type="entry name" value="CAP_GLY"/>
    <property type="match status" value="1"/>
</dbReference>
<dbReference type="SUPFAM" id="SSF74924">
    <property type="entry name" value="Cap-Gly domain"/>
    <property type="match status" value="1"/>
</dbReference>
<dbReference type="EMBL" id="JBBXMP010000197">
    <property type="protein sequence ID" value="KAL0059989.1"/>
    <property type="molecule type" value="Genomic_DNA"/>
</dbReference>
<evidence type="ECO:0000259" key="1">
    <source>
        <dbReference type="PROSITE" id="PS50245"/>
    </source>
</evidence>